<dbReference type="InterPro" id="IPR029017">
    <property type="entry name" value="Enolase-like_N"/>
</dbReference>
<evidence type="ECO:0000313" key="4">
    <source>
        <dbReference type="EMBL" id="RWS19912.1"/>
    </source>
</evidence>
<proteinExistence type="predicted"/>
<dbReference type="AlphaFoldDB" id="A0A443RX24"/>
<evidence type="ECO:0000313" key="5">
    <source>
        <dbReference type="Proteomes" id="UP000288716"/>
    </source>
</evidence>
<comment type="cofactor">
    <cofactor evidence="1">
        <name>Mg(2+)</name>
        <dbReference type="ChEBI" id="CHEBI:18420"/>
    </cofactor>
</comment>
<protein>
    <submittedName>
        <fullName evidence="4">Mitochondrial enolase superfamily member 1-like protein</fullName>
    </submittedName>
</protein>
<keyword evidence="2" id="KW-0479">Metal-binding</keyword>
<dbReference type="Proteomes" id="UP000288716">
    <property type="component" value="Unassembled WGS sequence"/>
</dbReference>
<evidence type="ECO:0000256" key="2">
    <source>
        <dbReference type="ARBA" id="ARBA00022723"/>
    </source>
</evidence>
<dbReference type="GO" id="GO:0016052">
    <property type="term" value="P:carbohydrate catabolic process"/>
    <property type="evidence" value="ECO:0007669"/>
    <property type="project" value="TreeGrafter"/>
</dbReference>
<dbReference type="PANTHER" id="PTHR13794:SF58">
    <property type="entry name" value="MITOCHONDRIAL ENOLASE SUPERFAMILY MEMBER 1"/>
    <property type="match status" value="1"/>
</dbReference>
<evidence type="ECO:0000256" key="3">
    <source>
        <dbReference type="ARBA" id="ARBA00022842"/>
    </source>
</evidence>
<accession>A0A443RX24</accession>
<gene>
    <name evidence="4" type="ORF">B4U80_00817</name>
</gene>
<dbReference type="Gene3D" id="3.30.390.10">
    <property type="entry name" value="Enolase-like, N-terminal domain"/>
    <property type="match status" value="1"/>
</dbReference>
<keyword evidence="3" id="KW-0460">Magnesium</keyword>
<dbReference type="InterPro" id="IPR046945">
    <property type="entry name" value="RHMD-like"/>
</dbReference>
<dbReference type="EMBL" id="NCKV01021673">
    <property type="protein sequence ID" value="RWS19912.1"/>
    <property type="molecule type" value="Genomic_DNA"/>
</dbReference>
<dbReference type="GO" id="GO:0016836">
    <property type="term" value="F:hydro-lyase activity"/>
    <property type="evidence" value="ECO:0007669"/>
    <property type="project" value="TreeGrafter"/>
</dbReference>
<keyword evidence="5" id="KW-1185">Reference proteome</keyword>
<dbReference type="PANTHER" id="PTHR13794">
    <property type="entry name" value="ENOLASE SUPERFAMILY, MANDELATE RACEMASE"/>
    <property type="match status" value="1"/>
</dbReference>
<dbReference type="VEuPathDB" id="VectorBase:LDEU012128"/>
<reference evidence="4 5" key="1">
    <citation type="journal article" date="2018" name="Gigascience">
        <title>Genomes of trombidid mites reveal novel predicted allergens and laterally-transferred genes associated with secondary metabolism.</title>
        <authorList>
            <person name="Dong X."/>
            <person name="Chaisiri K."/>
            <person name="Xia D."/>
            <person name="Armstrong S.D."/>
            <person name="Fang Y."/>
            <person name="Donnelly M.J."/>
            <person name="Kadowaki T."/>
            <person name="McGarry J.W."/>
            <person name="Darby A.C."/>
            <person name="Makepeace B.L."/>
        </authorList>
    </citation>
    <scope>NUCLEOTIDE SEQUENCE [LARGE SCALE GENOMIC DNA]</scope>
    <source>
        <strain evidence="4">UoL-UT</strain>
    </source>
</reference>
<feature type="non-terminal residue" evidence="4">
    <location>
        <position position="128"/>
    </location>
</feature>
<dbReference type="STRING" id="299467.A0A443RX24"/>
<dbReference type="OrthoDB" id="14161at2759"/>
<evidence type="ECO:0000256" key="1">
    <source>
        <dbReference type="ARBA" id="ARBA00001946"/>
    </source>
</evidence>
<sequence>MSLSVTKVIVKDIRFPTSKDKHGSDAMHPDPDYSCAYVWLHTEDENLIGHGLTFTIGKGTEIVVKAIKSLAVIVLNQRLDDIFNDFAAFWRSITSHGQLRWIGPEKGVIHLATSAIINALWDLWAKIE</sequence>
<organism evidence="4 5">
    <name type="scientific">Leptotrombidium deliense</name>
    <dbReference type="NCBI Taxonomy" id="299467"/>
    <lineage>
        <taxon>Eukaryota</taxon>
        <taxon>Metazoa</taxon>
        <taxon>Ecdysozoa</taxon>
        <taxon>Arthropoda</taxon>
        <taxon>Chelicerata</taxon>
        <taxon>Arachnida</taxon>
        <taxon>Acari</taxon>
        <taxon>Acariformes</taxon>
        <taxon>Trombidiformes</taxon>
        <taxon>Prostigmata</taxon>
        <taxon>Anystina</taxon>
        <taxon>Parasitengona</taxon>
        <taxon>Trombiculoidea</taxon>
        <taxon>Trombiculidae</taxon>
        <taxon>Leptotrombidium</taxon>
    </lineage>
</organism>
<name>A0A443RX24_9ACAR</name>
<dbReference type="GO" id="GO:0000287">
    <property type="term" value="F:magnesium ion binding"/>
    <property type="evidence" value="ECO:0007669"/>
    <property type="project" value="TreeGrafter"/>
</dbReference>
<comment type="caution">
    <text evidence="4">The sequence shown here is derived from an EMBL/GenBank/DDBJ whole genome shotgun (WGS) entry which is preliminary data.</text>
</comment>
<dbReference type="SUPFAM" id="SSF54826">
    <property type="entry name" value="Enolase N-terminal domain-like"/>
    <property type="match status" value="1"/>
</dbReference>